<accession>A0A6B2R418</accession>
<comment type="caution">
    <text evidence="8">The sequence shown here is derived from an EMBL/GenBank/DDBJ whole genome shotgun (WGS) entry which is preliminary data.</text>
</comment>
<dbReference type="PIRSF" id="PIRSF006324">
    <property type="entry name" value="LeuE"/>
    <property type="match status" value="1"/>
</dbReference>
<evidence type="ECO:0000256" key="2">
    <source>
        <dbReference type="ARBA" id="ARBA00007928"/>
    </source>
</evidence>
<evidence type="ECO:0000256" key="6">
    <source>
        <dbReference type="ARBA" id="ARBA00023136"/>
    </source>
</evidence>
<feature type="transmembrane region" description="Helical" evidence="7">
    <location>
        <begin position="150"/>
        <end position="173"/>
    </location>
</feature>
<reference evidence="8" key="1">
    <citation type="submission" date="2020-02" db="EMBL/GenBank/DDBJ databases">
        <authorList>
            <person name="Chen W.-M."/>
        </authorList>
    </citation>
    <scope>NUCLEOTIDE SEQUENCE</scope>
    <source>
        <strain evidence="8">NBD-18</strain>
    </source>
</reference>
<keyword evidence="5 7" id="KW-1133">Transmembrane helix</keyword>
<feature type="transmembrane region" description="Helical" evidence="7">
    <location>
        <begin position="115"/>
        <end position="138"/>
    </location>
</feature>
<feature type="transmembrane region" description="Helical" evidence="7">
    <location>
        <begin position="71"/>
        <end position="94"/>
    </location>
</feature>
<evidence type="ECO:0000313" key="8">
    <source>
        <dbReference type="EMBL" id="NDY84474.1"/>
    </source>
</evidence>
<feature type="transmembrane region" description="Helical" evidence="7">
    <location>
        <begin position="6"/>
        <end position="29"/>
    </location>
</feature>
<dbReference type="GO" id="GO:0005886">
    <property type="term" value="C:plasma membrane"/>
    <property type="evidence" value="ECO:0007669"/>
    <property type="project" value="UniProtKB-SubCell"/>
</dbReference>
<proteinExistence type="inferred from homology"/>
<dbReference type="PANTHER" id="PTHR30086:SF15">
    <property type="entry name" value="LEUCINE EFFLUX PROTEIN"/>
    <property type="match status" value="1"/>
</dbReference>
<evidence type="ECO:0000256" key="1">
    <source>
        <dbReference type="ARBA" id="ARBA00004651"/>
    </source>
</evidence>
<dbReference type="InterPro" id="IPR001123">
    <property type="entry name" value="LeuE-type"/>
</dbReference>
<organism evidence="8">
    <name type="scientific">Sheuella amnicola</name>
    <dbReference type="NCBI Taxonomy" id="2707330"/>
    <lineage>
        <taxon>Bacteria</taxon>
        <taxon>Pseudomonadati</taxon>
        <taxon>Pseudomonadota</taxon>
        <taxon>Betaproteobacteria</taxon>
        <taxon>Burkholderiales</taxon>
        <taxon>Alcaligenaceae</taxon>
        <taxon>Sheuella</taxon>
    </lineage>
</organism>
<dbReference type="Pfam" id="PF01810">
    <property type="entry name" value="LysE"/>
    <property type="match status" value="1"/>
</dbReference>
<protein>
    <submittedName>
        <fullName evidence="8">LysE family translocator</fullName>
    </submittedName>
</protein>
<keyword evidence="3" id="KW-1003">Cell membrane</keyword>
<evidence type="ECO:0000256" key="4">
    <source>
        <dbReference type="ARBA" id="ARBA00022692"/>
    </source>
</evidence>
<dbReference type="GO" id="GO:0015820">
    <property type="term" value="P:L-leucine transport"/>
    <property type="evidence" value="ECO:0007669"/>
    <property type="project" value="TreeGrafter"/>
</dbReference>
<dbReference type="EMBL" id="JAAGRN010000016">
    <property type="protein sequence ID" value="NDY84474.1"/>
    <property type="molecule type" value="Genomic_DNA"/>
</dbReference>
<keyword evidence="4 7" id="KW-0812">Transmembrane</keyword>
<keyword evidence="6 7" id="KW-0472">Membrane</keyword>
<name>A0A6B2R418_9BURK</name>
<evidence type="ECO:0000256" key="3">
    <source>
        <dbReference type="ARBA" id="ARBA00022475"/>
    </source>
</evidence>
<evidence type="ECO:0000256" key="7">
    <source>
        <dbReference type="SAM" id="Phobius"/>
    </source>
</evidence>
<dbReference type="GO" id="GO:0015190">
    <property type="term" value="F:L-leucine transmembrane transporter activity"/>
    <property type="evidence" value="ECO:0007669"/>
    <property type="project" value="TreeGrafter"/>
</dbReference>
<dbReference type="AlphaFoldDB" id="A0A6B2R418"/>
<sequence>MFDIQNYPSFITAILLFQLIPGAGTIAILNATARNGIGAGLGAVIGTIVGDTIFMIAAVAGLAAFMKANPALFQGLQFFGAAYLCWMGIQLIRVKIHSSNLNPESKKTAWRYFRQAWIVSMTNPKVILFFFAFFPLFLKPEATNKTLFVMMAHVTIISFIYQALIVLIGNLIANHLKAIPIARQFATRFAGISLIGLGIKLALNNR</sequence>
<dbReference type="PANTHER" id="PTHR30086">
    <property type="entry name" value="ARGININE EXPORTER PROTEIN ARGO"/>
    <property type="match status" value="1"/>
</dbReference>
<evidence type="ECO:0000256" key="5">
    <source>
        <dbReference type="ARBA" id="ARBA00022989"/>
    </source>
</evidence>
<gene>
    <name evidence="8" type="ORF">G3I67_14685</name>
</gene>
<dbReference type="RefSeq" id="WP_163656308.1">
    <property type="nucleotide sequence ID" value="NZ_JAAGRN010000016.1"/>
</dbReference>
<comment type="subcellular location">
    <subcellularLocation>
        <location evidence="1">Cell membrane</location>
        <topology evidence="1">Multi-pass membrane protein</topology>
    </subcellularLocation>
</comment>
<feature type="transmembrane region" description="Helical" evidence="7">
    <location>
        <begin position="41"/>
        <end position="65"/>
    </location>
</feature>
<comment type="similarity">
    <text evidence="2">Belongs to the Rht family.</text>
</comment>